<dbReference type="PANTHER" id="PTHR26452">
    <property type="entry name" value="OLFACTORY RECEPTOR"/>
    <property type="match status" value="1"/>
</dbReference>
<keyword evidence="3 11" id="KW-0812">Transmembrane</keyword>
<name>A0AAD4YFV0_OVIAM</name>
<evidence type="ECO:0000256" key="4">
    <source>
        <dbReference type="ARBA" id="ARBA00022725"/>
    </source>
</evidence>
<keyword evidence="4" id="KW-0552">Olfaction</keyword>
<evidence type="ECO:0000256" key="3">
    <source>
        <dbReference type="ARBA" id="ARBA00022692"/>
    </source>
</evidence>
<evidence type="ECO:0000256" key="2">
    <source>
        <dbReference type="ARBA" id="ARBA00022475"/>
    </source>
</evidence>
<dbReference type="AlphaFoldDB" id="A0AAD4YFV0"/>
<dbReference type="GO" id="GO:0004930">
    <property type="term" value="F:G protein-coupled receptor activity"/>
    <property type="evidence" value="ECO:0007669"/>
    <property type="project" value="UniProtKB-KW"/>
</dbReference>
<feature type="transmembrane region" description="Helical" evidence="11">
    <location>
        <begin position="69"/>
        <end position="88"/>
    </location>
</feature>
<keyword evidence="5 11" id="KW-1133">Transmembrane helix</keyword>
<keyword evidence="6" id="KW-0297">G-protein coupled receptor</keyword>
<evidence type="ECO:0000256" key="7">
    <source>
        <dbReference type="ARBA" id="ARBA00023136"/>
    </source>
</evidence>
<evidence type="ECO:0000256" key="9">
    <source>
        <dbReference type="ARBA" id="ARBA00023224"/>
    </source>
</evidence>
<dbReference type="SUPFAM" id="SSF81321">
    <property type="entry name" value="Family A G protein-coupled receptor-like"/>
    <property type="match status" value="1"/>
</dbReference>
<evidence type="ECO:0000256" key="10">
    <source>
        <dbReference type="SAM" id="MobiDB-lite"/>
    </source>
</evidence>
<comment type="caution">
    <text evidence="12">The sequence shown here is derived from an EMBL/GenBank/DDBJ whole genome shotgun (WGS) entry which is preliminary data.</text>
</comment>
<gene>
    <name evidence="12" type="ORF">MG293_003074</name>
</gene>
<dbReference type="EMBL" id="JAKZEL010000002">
    <property type="protein sequence ID" value="KAI4546519.1"/>
    <property type="molecule type" value="Genomic_DNA"/>
</dbReference>
<keyword evidence="9" id="KW-0807">Transducer</keyword>
<keyword evidence="4" id="KW-0716">Sensory transduction</keyword>
<evidence type="ECO:0000256" key="11">
    <source>
        <dbReference type="SAM" id="Phobius"/>
    </source>
</evidence>
<feature type="region of interest" description="Disordered" evidence="10">
    <location>
        <begin position="157"/>
        <end position="180"/>
    </location>
</feature>
<keyword evidence="8" id="KW-0675">Receptor</keyword>
<evidence type="ECO:0000313" key="12">
    <source>
        <dbReference type="EMBL" id="KAI4546519.1"/>
    </source>
</evidence>
<keyword evidence="2" id="KW-1003">Cell membrane</keyword>
<evidence type="ECO:0000256" key="8">
    <source>
        <dbReference type="ARBA" id="ARBA00023170"/>
    </source>
</evidence>
<feature type="compositionally biased region" description="Basic and acidic residues" evidence="10">
    <location>
        <begin position="171"/>
        <end position="180"/>
    </location>
</feature>
<dbReference type="InterPro" id="IPR050516">
    <property type="entry name" value="Olfactory_GPCR"/>
</dbReference>
<accession>A0AAD4YFV0</accession>
<keyword evidence="7 11" id="KW-0472">Membrane</keyword>
<protein>
    <submittedName>
        <fullName evidence="12">Uncharacterized protein</fullName>
    </submittedName>
</protein>
<sequence>MVVLGLGTFVLVLVSYTHIIMTALGIDSASGQNKIFSTCSSHVLVVTIFYGSGIFRYMTPASGSALEQVLSMQYIVVTLLLNPLIYSLKNQEKEILSQQFVKGLILYIFLSHFTSPPYPIDYCPELERVDKVQDSSFWLSPGASSICAVQCGDPATESPYLQSEEPGGEGSSKEDAGQEA</sequence>
<evidence type="ECO:0000313" key="13">
    <source>
        <dbReference type="Proteomes" id="UP001214576"/>
    </source>
</evidence>
<keyword evidence="13" id="KW-1185">Reference proteome</keyword>
<reference evidence="12" key="1">
    <citation type="submission" date="2022-03" db="EMBL/GenBank/DDBJ databases">
        <title>Genomic analyses of argali, domestic sheep and their hybrids provide insights into chromosomal evolution, heterosis and genetic basis of agronomic traits.</title>
        <authorList>
            <person name="Li M."/>
        </authorList>
    </citation>
    <scope>NUCLEOTIDE SEQUENCE</scope>
    <source>
        <strain evidence="12">CAU-MHL-2022a</strain>
        <tissue evidence="12">Skin</tissue>
    </source>
</reference>
<dbReference type="GO" id="GO:0004984">
    <property type="term" value="F:olfactory receptor activity"/>
    <property type="evidence" value="ECO:0007669"/>
    <property type="project" value="InterPro"/>
</dbReference>
<dbReference type="InterPro" id="IPR000725">
    <property type="entry name" value="Olfact_rcpt"/>
</dbReference>
<dbReference type="Pfam" id="PF13853">
    <property type="entry name" value="7tm_4"/>
    <property type="match status" value="1"/>
</dbReference>
<evidence type="ECO:0000256" key="5">
    <source>
        <dbReference type="ARBA" id="ARBA00022989"/>
    </source>
</evidence>
<dbReference type="GO" id="GO:0005886">
    <property type="term" value="C:plasma membrane"/>
    <property type="evidence" value="ECO:0007669"/>
    <property type="project" value="UniProtKB-SubCell"/>
</dbReference>
<evidence type="ECO:0000256" key="1">
    <source>
        <dbReference type="ARBA" id="ARBA00004651"/>
    </source>
</evidence>
<organism evidence="12 13">
    <name type="scientific">Ovis ammon polii</name>
    <dbReference type="NCBI Taxonomy" id="230172"/>
    <lineage>
        <taxon>Eukaryota</taxon>
        <taxon>Metazoa</taxon>
        <taxon>Chordata</taxon>
        <taxon>Craniata</taxon>
        <taxon>Vertebrata</taxon>
        <taxon>Euteleostomi</taxon>
        <taxon>Mammalia</taxon>
        <taxon>Eutheria</taxon>
        <taxon>Laurasiatheria</taxon>
        <taxon>Artiodactyla</taxon>
        <taxon>Ruminantia</taxon>
        <taxon>Pecora</taxon>
        <taxon>Bovidae</taxon>
        <taxon>Caprinae</taxon>
        <taxon>Ovis</taxon>
    </lineage>
</organism>
<dbReference type="Gene3D" id="1.20.1070.10">
    <property type="entry name" value="Rhodopsin 7-helix transmembrane proteins"/>
    <property type="match status" value="1"/>
</dbReference>
<proteinExistence type="predicted"/>
<feature type="transmembrane region" description="Helical" evidence="11">
    <location>
        <begin position="35"/>
        <end position="57"/>
    </location>
</feature>
<dbReference type="Proteomes" id="UP001214576">
    <property type="component" value="Unassembled WGS sequence"/>
</dbReference>
<evidence type="ECO:0000256" key="6">
    <source>
        <dbReference type="ARBA" id="ARBA00023040"/>
    </source>
</evidence>
<comment type="subcellular location">
    <subcellularLocation>
        <location evidence="1">Cell membrane</location>
        <topology evidence="1">Multi-pass membrane protein</topology>
    </subcellularLocation>
</comment>